<dbReference type="EMBL" id="JADCUA010000008">
    <property type="protein sequence ID" value="KAH9838088.1"/>
    <property type="molecule type" value="Genomic_DNA"/>
</dbReference>
<name>A0ABQ8KKR6_9APHY</name>
<feature type="transmembrane region" description="Helical" evidence="14">
    <location>
        <begin position="133"/>
        <end position="151"/>
    </location>
</feature>
<dbReference type="Pfam" id="PF08022">
    <property type="entry name" value="FAD_binding_8"/>
    <property type="match status" value="1"/>
</dbReference>
<evidence type="ECO:0000256" key="6">
    <source>
        <dbReference type="ARBA" id="ARBA00022692"/>
    </source>
</evidence>
<dbReference type="SUPFAM" id="SSF52343">
    <property type="entry name" value="Ferredoxin reductase-like, C-terminal NADP-linked domain"/>
    <property type="match status" value="1"/>
</dbReference>
<accession>A0ABQ8KKR6</accession>
<comment type="similarity">
    <text evidence="2">Belongs to the ferric reductase (FRE) family.</text>
</comment>
<keyword evidence="8 14" id="KW-1133">Transmembrane helix</keyword>
<dbReference type="InterPro" id="IPR039261">
    <property type="entry name" value="FNR_nucleotide-bd"/>
</dbReference>
<dbReference type="PANTHER" id="PTHR32361">
    <property type="entry name" value="FERRIC/CUPRIC REDUCTASE TRANSMEMBRANE COMPONENT"/>
    <property type="match status" value="1"/>
</dbReference>
<sequence length="596" mass="64090">MSSQGHSKEGHNPSASLVLHVDVLLLSVLGAFTLFALPRAVVRLTRLSEWTRGLFLYSRATKTSATPSRVASNDGGSEKKSNVSVRAVDASASTLEAGSPSSGTPQRHMSSWSSAFPGLSWLLGMQVRQGYSIGRLLLIYAYIGVILYAGLLDSNPFTKPARAGLVTVSQVPLVVVLATKNNIVGALVGQGYERLNYLHRAVGRLVILAINTHAIGLLYEFVSAGRWRVVVTVPHLQWGLVALVCMDVLFLLSISTFREMFYHVFYVTHVIASILMMAAACMHSPQARPYVFAAVGIYGLDRILRVVKTRVATAHLRAIPELGMARIEIPRINAGWRAGQHLRLKVLSLGMGVWGWAEPHPFTIASVSENPSGEGLVLMCKKAGDWTGKLYALAQRGSDGEAAKGKEVTVLLDGPYGGPGNTVITSFSGAMIIAGGSGITYALSTVEELLEMRAAGSSSARVVELVWSVRGPSSLFPMVPLFSRFLERARSSGVALQISVFYTRAQADDLMRSLQALPDGLDLAPGRPPLERLLLGVVDRTSAVCGELQEKPSGVLVGACGPTPLTEHAGNAVRTFDRQKFKSVGGVELQEENFSW</sequence>
<evidence type="ECO:0000256" key="4">
    <source>
        <dbReference type="ARBA" id="ARBA00022448"/>
    </source>
</evidence>
<comment type="catalytic activity">
    <reaction evidence="13">
        <text>2 a Fe(II)-siderophore + NADP(+) + H(+) = 2 a Fe(III)-siderophore + NADPH</text>
        <dbReference type="Rhea" id="RHEA:28795"/>
        <dbReference type="Rhea" id="RHEA-COMP:11342"/>
        <dbReference type="Rhea" id="RHEA-COMP:11344"/>
        <dbReference type="ChEBI" id="CHEBI:15378"/>
        <dbReference type="ChEBI" id="CHEBI:29033"/>
        <dbReference type="ChEBI" id="CHEBI:29034"/>
        <dbReference type="ChEBI" id="CHEBI:57783"/>
        <dbReference type="ChEBI" id="CHEBI:58349"/>
        <dbReference type="EC" id="1.16.1.9"/>
    </reaction>
</comment>
<evidence type="ECO:0000313" key="17">
    <source>
        <dbReference type="Proteomes" id="UP000814176"/>
    </source>
</evidence>
<dbReference type="PANTHER" id="PTHR32361:SF9">
    <property type="entry name" value="FERRIC REDUCTASE TRANSMEMBRANE COMPONENT 3-RELATED"/>
    <property type="match status" value="1"/>
</dbReference>
<dbReference type="InterPro" id="IPR013121">
    <property type="entry name" value="Fe_red_NAD-bd_6"/>
</dbReference>
<dbReference type="Pfam" id="PF08030">
    <property type="entry name" value="NAD_binding_6"/>
    <property type="match status" value="1"/>
</dbReference>
<gene>
    <name evidence="16" type="ORF">C8Q71DRAFT_847798</name>
</gene>
<feature type="domain" description="FAD-binding FR-type" evidence="15">
    <location>
        <begin position="299"/>
        <end position="422"/>
    </location>
</feature>
<dbReference type="GeneID" id="72007402"/>
<keyword evidence="17" id="KW-1185">Reference proteome</keyword>
<evidence type="ECO:0000256" key="2">
    <source>
        <dbReference type="ARBA" id="ARBA00006278"/>
    </source>
</evidence>
<dbReference type="InterPro" id="IPR017938">
    <property type="entry name" value="Riboflavin_synthase-like_b-brl"/>
</dbReference>
<dbReference type="InterPro" id="IPR013130">
    <property type="entry name" value="Fe3_Rdtase_TM_dom"/>
</dbReference>
<evidence type="ECO:0000256" key="8">
    <source>
        <dbReference type="ARBA" id="ARBA00022989"/>
    </source>
</evidence>
<feature type="transmembrane region" description="Helical" evidence="14">
    <location>
        <begin position="236"/>
        <end position="254"/>
    </location>
</feature>
<dbReference type="SUPFAM" id="SSF63380">
    <property type="entry name" value="Riboflavin synthase domain-like"/>
    <property type="match status" value="1"/>
</dbReference>
<dbReference type="Pfam" id="PF01794">
    <property type="entry name" value="Ferric_reduct"/>
    <property type="match status" value="1"/>
</dbReference>
<evidence type="ECO:0000256" key="13">
    <source>
        <dbReference type="ARBA" id="ARBA00048483"/>
    </source>
</evidence>
<evidence type="ECO:0000256" key="9">
    <source>
        <dbReference type="ARBA" id="ARBA00023002"/>
    </source>
</evidence>
<keyword evidence="7" id="KW-0249">Electron transport</keyword>
<dbReference type="SFLD" id="SFLDS00052">
    <property type="entry name" value="Ferric_Reductase_Domain"/>
    <property type="match status" value="1"/>
</dbReference>
<keyword evidence="6 14" id="KW-0812">Transmembrane</keyword>
<comment type="caution">
    <text evidence="16">The sequence shown here is derived from an EMBL/GenBank/DDBJ whole genome shotgun (WGS) entry which is preliminary data.</text>
</comment>
<dbReference type="EC" id="1.16.1.9" evidence="3"/>
<evidence type="ECO:0000256" key="14">
    <source>
        <dbReference type="SAM" id="Phobius"/>
    </source>
</evidence>
<evidence type="ECO:0000259" key="15">
    <source>
        <dbReference type="PROSITE" id="PS51384"/>
    </source>
</evidence>
<evidence type="ECO:0000256" key="5">
    <source>
        <dbReference type="ARBA" id="ARBA00022475"/>
    </source>
</evidence>
<feature type="transmembrane region" description="Helical" evidence="14">
    <location>
        <begin position="201"/>
        <end position="224"/>
    </location>
</feature>
<dbReference type="InterPro" id="IPR013112">
    <property type="entry name" value="FAD-bd_8"/>
</dbReference>
<keyword evidence="9" id="KW-0560">Oxidoreductase</keyword>
<dbReference type="Gene3D" id="3.40.50.80">
    <property type="entry name" value="Nucleotide-binding domain of ferredoxin-NADP reductase (FNR) module"/>
    <property type="match status" value="1"/>
</dbReference>
<keyword evidence="5" id="KW-1003">Cell membrane</keyword>
<evidence type="ECO:0000313" key="16">
    <source>
        <dbReference type="EMBL" id="KAH9838088.1"/>
    </source>
</evidence>
<reference evidence="16 17" key="1">
    <citation type="journal article" date="2021" name="Environ. Microbiol.">
        <title>Gene family expansions and transcriptome signatures uncover fungal adaptations to wood decay.</title>
        <authorList>
            <person name="Hage H."/>
            <person name="Miyauchi S."/>
            <person name="Viragh M."/>
            <person name="Drula E."/>
            <person name="Min B."/>
            <person name="Chaduli D."/>
            <person name="Navarro D."/>
            <person name="Favel A."/>
            <person name="Norest M."/>
            <person name="Lesage-Meessen L."/>
            <person name="Balint B."/>
            <person name="Merenyi Z."/>
            <person name="de Eugenio L."/>
            <person name="Morin E."/>
            <person name="Martinez A.T."/>
            <person name="Baldrian P."/>
            <person name="Stursova M."/>
            <person name="Martinez M.J."/>
            <person name="Novotny C."/>
            <person name="Magnuson J.K."/>
            <person name="Spatafora J.W."/>
            <person name="Maurice S."/>
            <person name="Pangilinan J."/>
            <person name="Andreopoulos W."/>
            <person name="LaButti K."/>
            <person name="Hundley H."/>
            <person name="Na H."/>
            <person name="Kuo A."/>
            <person name="Barry K."/>
            <person name="Lipzen A."/>
            <person name="Henrissat B."/>
            <person name="Riley R."/>
            <person name="Ahrendt S."/>
            <person name="Nagy L.G."/>
            <person name="Grigoriev I.V."/>
            <person name="Martin F."/>
            <person name="Rosso M.N."/>
        </authorList>
    </citation>
    <scope>NUCLEOTIDE SEQUENCE [LARGE SCALE GENOMIC DNA]</scope>
    <source>
        <strain evidence="16 17">CIRM-BRFM 1785</strain>
    </source>
</reference>
<comment type="subcellular location">
    <subcellularLocation>
        <location evidence="1">Cell membrane</location>
        <topology evidence="1">Multi-pass membrane protein</topology>
    </subcellularLocation>
</comment>
<protein>
    <recommendedName>
        <fullName evidence="3">ferric-chelate reductase (NADPH)</fullName>
        <ecNumber evidence="3">1.16.1.9</ecNumber>
    </recommendedName>
</protein>
<evidence type="ECO:0000256" key="10">
    <source>
        <dbReference type="ARBA" id="ARBA00023065"/>
    </source>
</evidence>
<dbReference type="InterPro" id="IPR051410">
    <property type="entry name" value="Ferric/Cupric_Reductase"/>
</dbReference>
<evidence type="ECO:0000256" key="1">
    <source>
        <dbReference type="ARBA" id="ARBA00004651"/>
    </source>
</evidence>
<evidence type="ECO:0000256" key="3">
    <source>
        <dbReference type="ARBA" id="ARBA00012668"/>
    </source>
</evidence>
<organism evidence="16 17">
    <name type="scientific">Rhodofomes roseus</name>
    <dbReference type="NCBI Taxonomy" id="34475"/>
    <lineage>
        <taxon>Eukaryota</taxon>
        <taxon>Fungi</taxon>
        <taxon>Dikarya</taxon>
        <taxon>Basidiomycota</taxon>
        <taxon>Agaricomycotina</taxon>
        <taxon>Agaricomycetes</taxon>
        <taxon>Polyporales</taxon>
        <taxon>Rhodofomes</taxon>
    </lineage>
</organism>
<keyword evidence="10" id="KW-0406">Ion transport</keyword>
<dbReference type="CDD" id="cd06186">
    <property type="entry name" value="NOX_Duox_like_FAD_NADP"/>
    <property type="match status" value="1"/>
</dbReference>
<keyword evidence="11 14" id="KW-0472">Membrane</keyword>
<evidence type="ECO:0000256" key="7">
    <source>
        <dbReference type="ARBA" id="ARBA00022982"/>
    </source>
</evidence>
<proteinExistence type="inferred from homology"/>
<dbReference type="PROSITE" id="PS51384">
    <property type="entry name" value="FAD_FR"/>
    <property type="match status" value="1"/>
</dbReference>
<dbReference type="SFLD" id="SFLDG01168">
    <property type="entry name" value="Ferric_reductase_subgroup_(FRE"/>
    <property type="match status" value="1"/>
</dbReference>
<feature type="transmembrane region" description="Helical" evidence="14">
    <location>
        <begin position="17"/>
        <end position="37"/>
    </location>
</feature>
<feature type="transmembrane region" description="Helical" evidence="14">
    <location>
        <begin position="261"/>
        <end position="280"/>
    </location>
</feature>
<evidence type="ECO:0000256" key="12">
    <source>
        <dbReference type="ARBA" id="ARBA00023180"/>
    </source>
</evidence>
<dbReference type="RefSeq" id="XP_047780126.1">
    <property type="nucleotide sequence ID" value="XM_047926670.1"/>
</dbReference>
<evidence type="ECO:0000256" key="11">
    <source>
        <dbReference type="ARBA" id="ARBA00023136"/>
    </source>
</evidence>
<keyword evidence="12" id="KW-0325">Glycoprotein</keyword>
<dbReference type="Proteomes" id="UP000814176">
    <property type="component" value="Unassembled WGS sequence"/>
</dbReference>
<keyword evidence="4" id="KW-0813">Transport</keyword>
<feature type="transmembrane region" description="Helical" evidence="14">
    <location>
        <begin position="171"/>
        <end position="189"/>
    </location>
</feature>
<dbReference type="InterPro" id="IPR017927">
    <property type="entry name" value="FAD-bd_FR_type"/>
</dbReference>